<evidence type="ECO:0008006" key="2">
    <source>
        <dbReference type="Google" id="ProtNLM"/>
    </source>
</evidence>
<evidence type="ECO:0000313" key="1">
    <source>
        <dbReference type="EMBL" id="VAX09656.1"/>
    </source>
</evidence>
<accession>A0A3B1AUG5</accession>
<proteinExistence type="predicted"/>
<dbReference type="PROSITE" id="PS51257">
    <property type="entry name" value="PROKAR_LIPOPROTEIN"/>
    <property type="match status" value="1"/>
</dbReference>
<protein>
    <recommendedName>
        <fullName evidence="2">Lipoprotein</fullName>
    </recommendedName>
</protein>
<dbReference type="EMBL" id="UOFX01000056">
    <property type="protein sequence ID" value="VAX09656.1"/>
    <property type="molecule type" value="Genomic_DNA"/>
</dbReference>
<gene>
    <name evidence="1" type="ORF">MNBD_GAMMA26-1132</name>
</gene>
<sequence length="118" mass="13826">MRKHLLTLLAVLLLTSCGFAPDKPEVQRLLNEALGIDCPSEFSIIKNYNARVMDDYLEAVIIEFTSSGYDAFTKQINLEKWQQNNNEYSYSKQLDNRYRATVVLNTENYRVIYERLHQ</sequence>
<reference evidence="1" key="1">
    <citation type="submission" date="2018-06" db="EMBL/GenBank/DDBJ databases">
        <authorList>
            <person name="Zhirakovskaya E."/>
        </authorList>
    </citation>
    <scope>NUCLEOTIDE SEQUENCE</scope>
</reference>
<name>A0A3B1AUG5_9ZZZZ</name>
<organism evidence="1">
    <name type="scientific">hydrothermal vent metagenome</name>
    <dbReference type="NCBI Taxonomy" id="652676"/>
    <lineage>
        <taxon>unclassified sequences</taxon>
        <taxon>metagenomes</taxon>
        <taxon>ecological metagenomes</taxon>
    </lineage>
</organism>
<dbReference type="AlphaFoldDB" id="A0A3B1AUG5"/>